<dbReference type="InterPro" id="IPR005135">
    <property type="entry name" value="Endo/exonuclease/phosphatase"/>
</dbReference>
<feature type="transmembrane region" description="Helical" evidence="1">
    <location>
        <begin position="36"/>
        <end position="53"/>
    </location>
</feature>
<dbReference type="Gene3D" id="3.60.10.10">
    <property type="entry name" value="Endonuclease/exonuclease/phosphatase"/>
    <property type="match status" value="1"/>
</dbReference>
<dbReference type="EMBL" id="CALNXJ010000033">
    <property type="protein sequence ID" value="CAH3140142.1"/>
    <property type="molecule type" value="Genomic_DNA"/>
</dbReference>
<comment type="caution">
    <text evidence="3">The sequence shown here is derived from an EMBL/GenBank/DDBJ whole genome shotgun (WGS) entry which is preliminary data.</text>
</comment>
<evidence type="ECO:0000259" key="2">
    <source>
        <dbReference type="Pfam" id="PF03372"/>
    </source>
</evidence>
<keyword evidence="1" id="KW-0472">Membrane</keyword>
<keyword evidence="4" id="KW-1185">Reference proteome</keyword>
<reference evidence="3 4" key="1">
    <citation type="submission" date="2022-05" db="EMBL/GenBank/DDBJ databases">
        <authorList>
            <consortium name="Genoscope - CEA"/>
            <person name="William W."/>
        </authorList>
    </citation>
    <scope>NUCLEOTIDE SEQUENCE [LARGE SCALE GENOMIC DNA]</scope>
</reference>
<dbReference type="PANTHER" id="PTHR46670:SF3">
    <property type="entry name" value="ENDONUCLEASE_EXONUCLEASE_PHOSPHATASE DOMAIN-CONTAINING PROTEIN"/>
    <property type="match status" value="1"/>
</dbReference>
<evidence type="ECO:0000256" key="1">
    <source>
        <dbReference type="SAM" id="Phobius"/>
    </source>
</evidence>
<keyword evidence="1" id="KW-1133">Transmembrane helix</keyword>
<evidence type="ECO:0000313" key="4">
    <source>
        <dbReference type="Proteomes" id="UP001159428"/>
    </source>
</evidence>
<dbReference type="AlphaFoldDB" id="A0AAU9X840"/>
<evidence type="ECO:0000313" key="3">
    <source>
        <dbReference type="EMBL" id="CAH3140142.1"/>
    </source>
</evidence>
<dbReference type="Pfam" id="PF03372">
    <property type="entry name" value="Exo_endo_phos"/>
    <property type="match status" value="1"/>
</dbReference>
<accession>A0AAU9X840</accession>
<proteinExistence type="predicted"/>
<dbReference type="InterPro" id="IPR036691">
    <property type="entry name" value="Endo/exonu/phosph_ase_sf"/>
</dbReference>
<keyword evidence="1" id="KW-0812">Transmembrane</keyword>
<gene>
    <name evidence="3" type="ORF">PMEA_00018780</name>
</gene>
<dbReference type="Proteomes" id="UP001159428">
    <property type="component" value="Unassembled WGS sequence"/>
</dbReference>
<name>A0AAU9X840_9CNID</name>
<protein>
    <recommendedName>
        <fullName evidence="2">Endonuclease/exonuclease/phosphatase domain-containing protein</fullName>
    </recommendedName>
</protein>
<organism evidence="3 4">
    <name type="scientific">Pocillopora meandrina</name>
    <dbReference type="NCBI Taxonomy" id="46732"/>
    <lineage>
        <taxon>Eukaryota</taxon>
        <taxon>Metazoa</taxon>
        <taxon>Cnidaria</taxon>
        <taxon>Anthozoa</taxon>
        <taxon>Hexacorallia</taxon>
        <taxon>Scleractinia</taxon>
        <taxon>Astrocoeniina</taxon>
        <taxon>Pocilloporidae</taxon>
        <taxon>Pocillopora</taxon>
    </lineage>
</organism>
<sequence>MSGISSTLQCDPVEIPFPSYAGALLDIAGQIVCTEQWLQCLFMLVIFLGFLRLKRKLLVKRLVCLMTKHEYFCFFSPSTKVFNIQPAMTPRCHQFSFHSGRNDNDLARIPLISNRPCCSPPLRFGVWNARSLKTKVSSLRDLMLSCSLDLLSVTESWLTSNDSITIADLTNSLEDYAFHHLPSSTRRGGGLAVIARKGLHVSRNEGCIFSSFEHFDSTITSGNKVFRLLKVHLPPPSKKNGFTVERFFSEFSALSEELTVTFCQFLLCGDFNFYVDIDSNANAKQFSDLFLRLICHPLCELIGNTPWNWSQSCEKAVCAVKCALTSAAAVLAYLTLSFLWNCGLTPLHMVWVPLLYSFISMETAA</sequence>
<dbReference type="SUPFAM" id="SSF56219">
    <property type="entry name" value="DNase I-like"/>
    <property type="match status" value="1"/>
</dbReference>
<dbReference type="GO" id="GO:0003824">
    <property type="term" value="F:catalytic activity"/>
    <property type="evidence" value="ECO:0007669"/>
    <property type="project" value="InterPro"/>
</dbReference>
<dbReference type="PANTHER" id="PTHR46670">
    <property type="entry name" value="ENDO/EXONUCLEASE/PHOSPHATASE DOMAIN-CONTAINING PROTEIN"/>
    <property type="match status" value="1"/>
</dbReference>
<feature type="domain" description="Endonuclease/exonuclease/phosphatase" evidence="2">
    <location>
        <begin position="127"/>
        <end position="297"/>
    </location>
</feature>